<keyword evidence="8" id="KW-0249">Electron transport</keyword>
<reference evidence="14 15" key="1">
    <citation type="submission" date="2024-01" db="EMBL/GenBank/DDBJ databases">
        <title>Uliginosibacterium soil sp. nov.</title>
        <authorList>
            <person name="Lv Y."/>
        </authorList>
    </citation>
    <scope>NUCLEOTIDE SEQUENCE [LARGE SCALE GENOMIC DNA]</scope>
    <source>
        <strain evidence="14 15">H3</strain>
    </source>
</reference>
<evidence type="ECO:0000313" key="15">
    <source>
        <dbReference type="Proteomes" id="UP001331561"/>
    </source>
</evidence>
<evidence type="ECO:0000256" key="3">
    <source>
        <dbReference type="ARBA" id="ARBA00022448"/>
    </source>
</evidence>
<keyword evidence="3" id="KW-0813">Transport</keyword>
<evidence type="ECO:0000256" key="4">
    <source>
        <dbReference type="ARBA" id="ARBA00022475"/>
    </source>
</evidence>
<keyword evidence="7" id="KW-0479">Metal-binding</keyword>
<dbReference type="EMBL" id="JAYXHS010000002">
    <property type="protein sequence ID" value="MEC5386221.1"/>
    <property type="molecule type" value="Genomic_DNA"/>
</dbReference>
<evidence type="ECO:0000313" key="14">
    <source>
        <dbReference type="EMBL" id="MEC5386221.1"/>
    </source>
</evidence>
<evidence type="ECO:0000256" key="9">
    <source>
        <dbReference type="ARBA" id="ARBA00022989"/>
    </source>
</evidence>
<keyword evidence="6 12" id="KW-0812">Transmembrane</keyword>
<dbReference type="Pfam" id="PF01292">
    <property type="entry name" value="Ni_hydr_CYTB"/>
    <property type="match status" value="1"/>
</dbReference>
<evidence type="ECO:0000259" key="13">
    <source>
        <dbReference type="Pfam" id="PF01292"/>
    </source>
</evidence>
<feature type="transmembrane region" description="Helical" evidence="12">
    <location>
        <begin position="155"/>
        <end position="177"/>
    </location>
</feature>
<gene>
    <name evidence="14" type="ORF">VVD49_10835</name>
</gene>
<dbReference type="PANTHER" id="PTHR30485:SF2">
    <property type="entry name" value="BLL0597 PROTEIN"/>
    <property type="match status" value="1"/>
</dbReference>
<dbReference type="SUPFAM" id="SSF81342">
    <property type="entry name" value="Transmembrane di-heme cytochromes"/>
    <property type="match status" value="1"/>
</dbReference>
<protein>
    <submittedName>
        <fullName evidence="14">Cytochrome b/b6 domain-containing protein</fullName>
    </submittedName>
</protein>
<keyword evidence="10" id="KW-0408">Iron</keyword>
<accession>A0ABU6K3F8</accession>
<name>A0ABU6K3F8_9RHOO</name>
<feature type="transmembrane region" description="Helical" evidence="12">
    <location>
        <begin position="21"/>
        <end position="39"/>
    </location>
</feature>
<dbReference type="PANTHER" id="PTHR30485">
    <property type="entry name" value="NI/FE-HYDROGENASE 1 B-TYPE CYTOCHROME SUBUNIT"/>
    <property type="match status" value="1"/>
</dbReference>
<dbReference type="InterPro" id="IPR016174">
    <property type="entry name" value="Di-haem_cyt_TM"/>
</dbReference>
<feature type="transmembrane region" description="Helical" evidence="12">
    <location>
        <begin position="45"/>
        <end position="66"/>
    </location>
</feature>
<evidence type="ECO:0000256" key="5">
    <source>
        <dbReference type="ARBA" id="ARBA00022617"/>
    </source>
</evidence>
<organism evidence="14 15">
    <name type="scientific">Uliginosibacterium silvisoli</name>
    <dbReference type="NCBI Taxonomy" id="3114758"/>
    <lineage>
        <taxon>Bacteria</taxon>
        <taxon>Pseudomonadati</taxon>
        <taxon>Pseudomonadota</taxon>
        <taxon>Betaproteobacteria</taxon>
        <taxon>Rhodocyclales</taxon>
        <taxon>Zoogloeaceae</taxon>
        <taxon>Uliginosibacterium</taxon>
    </lineage>
</organism>
<keyword evidence="11 12" id="KW-0472">Membrane</keyword>
<evidence type="ECO:0000256" key="11">
    <source>
        <dbReference type="ARBA" id="ARBA00023136"/>
    </source>
</evidence>
<dbReference type="Proteomes" id="UP001331561">
    <property type="component" value="Unassembled WGS sequence"/>
</dbReference>
<evidence type="ECO:0000256" key="12">
    <source>
        <dbReference type="SAM" id="Phobius"/>
    </source>
</evidence>
<feature type="transmembrane region" description="Helical" evidence="12">
    <location>
        <begin position="207"/>
        <end position="225"/>
    </location>
</feature>
<dbReference type="Gene3D" id="1.20.950.20">
    <property type="entry name" value="Transmembrane di-heme cytochromes, Chain C"/>
    <property type="match status" value="1"/>
</dbReference>
<evidence type="ECO:0000256" key="8">
    <source>
        <dbReference type="ARBA" id="ARBA00022982"/>
    </source>
</evidence>
<proteinExistence type="inferred from homology"/>
<feature type="domain" description="Cytochrome b561 bacterial/Ni-hydrogenase" evidence="13">
    <location>
        <begin position="14"/>
        <end position="189"/>
    </location>
</feature>
<dbReference type="InterPro" id="IPR000516">
    <property type="entry name" value="Ni-dep_Hydgase_cyt-B"/>
</dbReference>
<comment type="similarity">
    <text evidence="2">Belongs to the HupC/HyaC/HydC family.</text>
</comment>
<comment type="caution">
    <text evidence="14">The sequence shown here is derived from an EMBL/GenBank/DDBJ whole genome shotgun (WGS) entry which is preliminary data.</text>
</comment>
<comment type="subcellular location">
    <subcellularLocation>
        <location evidence="1">Cell membrane</location>
        <topology evidence="1">Multi-pass membrane protein</topology>
    </subcellularLocation>
</comment>
<keyword evidence="15" id="KW-1185">Reference proteome</keyword>
<dbReference type="RefSeq" id="WP_327599193.1">
    <property type="nucleotide sequence ID" value="NZ_JAYXHS010000002.1"/>
</dbReference>
<feature type="transmembrane region" description="Helical" evidence="12">
    <location>
        <begin position="104"/>
        <end position="126"/>
    </location>
</feature>
<evidence type="ECO:0000256" key="7">
    <source>
        <dbReference type="ARBA" id="ARBA00022723"/>
    </source>
</evidence>
<keyword evidence="9 12" id="KW-1133">Transmembrane helix</keyword>
<evidence type="ECO:0000256" key="2">
    <source>
        <dbReference type="ARBA" id="ARBA00008622"/>
    </source>
</evidence>
<keyword evidence="4" id="KW-1003">Cell membrane</keyword>
<keyword evidence="5" id="KW-0349">Heme</keyword>
<sequence length="228" mass="24670">MSTNNAGSTKKVKVWDLPLRLFHWLLLIAVSAAFITIWAKSDRNLHMLAGYSVLALLLFRLVWGFIGGDHARFFNFVKGPGAVLSYLGSLGSGKHDPSRTGHNALGALSVLALLLSLLFQAVSGLFNYDDELNDGPLRKLISESLSDKLHVAHSINQWIIIGLIVLHILAILFYRFIKKDDLVSPMITGSKTLPADASTPDAKGGNALLGAIVLAIAAGAVWYIVTKL</sequence>
<evidence type="ECO:0000256" key="10">
    <source>
        <dbReference type="ARBA" id="ARBA00023004"/>
    </source>
</evidence>
<dbReference type="PRINTS" id="PR00161">
    <property type="entry name" value="NIHGNASECYTB"/>
</dbReference>
<evidence type="ECO:0000256" key="1">
    <source>
        <dbReference type="ARBA" id="ARBA00004651"/>
    </source>
</evidence>
<dbReference type="InterPro" id="IPR051542">
    <property type="entry name" value="Hydrogenase_cytochrome"/>
</dbReference>
<dbReference type="InterPro" id="IPR011577">
    <property type="entry name" value="Cyt_b561_bac/Ni-Hgenase"/>
</dbReference>
<evidence type="ECO:0000256" key="6">
    <source>
        <dbReference type="ARBA" id="ARBA00022692"/>
    </source>
</evidence>